<dbReference type="Proteomes" id="UP000092713">
    <property type="component" value="Unassembled WGS sequence"/>
</dbReference>
<gene>
    <name evidence="1" type="ORF">ASR47_100140</name>
</gene>
<comment type="caution">
    <text evidence="1">The sequence shown here is derived from an EMBL/GenBank/DDBJ whole genome shotgun (WGS) entry which is preliminary data.</text>
</comment>
<accession>A0A1A7BWR3</accession>
<dbReference type="EMBL" id="LOCQ01000062">
    <property type="protein sequence ID" value="OBV36568.1"/>
    <property type="molecule type" value="Genomic_DNA"/>
</dbReference>
<evidence type="ECO:0000313" key="2">
    <source>
        <dbReference type="Proteomes" id="UP000092713"/>
    </source>
</evidence>
<organism evidence="1 2">
    <name type="scientific">Janthinobacterium psychrotolerans</name>
    <dbReference type="NCBI Taxonomy" id="1747903"/>
    <lineage>
        <taxon>Bacteria</taxon>
        <taxon>Pseudomonadati</taxon>
        <taxon>Pseudomonadota</taxon>
        <taxon>Betaproteobacteria</taxon>
        <taxon>Burkholderiales</taxon>
        <taxon>Oxalobacteraceae</taxon>
        <taxon>Janthinobacterium</taxon>
    </lineage>
</organism>
<dbReference type="Pfam" id="PF10932">
    <property type="entry name" value="DUF2783"/>
    <property type="match status" value="1"/>
</dbReference>
<reference evidence="1 2" key="1">
    <citation type="submission" date="2016-04" db="EMBL/GenBank/DDBJ databases">
        <title>Draft genome sequence of Janthinobacterium psychrotolerans sp. nov., isolated from freshwater sediments in Denmark.</title>
        <authorList>
            <person name="Gong X."/>
            <person name="Skrivergaard S."/>
            <person name="Korsgaard B.S."/>
            <person name="Schreiber L."/>
            <person name="Marshall I.P."/>
            <person name="Finster K."/>
            <person name="Schramm A."/>
        </authorList>
    </citation>
    <scope>NUCLEOTIDE SEQUENCE [LARGE SCALE GENOMIC DNA]</scope>
    <source>
        <strain evidence="1 2">S3-2</strain>
    </source>
</reference>
<proteinExistence type="predicted"/>
<dbReference type="RefSeq" id="WP_065310377.1">
    <property type="nucleotide sequence ID" value="NZ_LOCQ01000062.1"/>
</dbReference>
<evidence type="ECO:0000313" key="1">
    <source>
        <dbReference type="EMBL" id="OBV36568.1"/>
    </source>
</evidence>
<keyword evidence="2" id="KW-1185">Reference proteome</keyword>
<evidence type="ECO:0008006" key="3">
    <source>
        <dbReference type="Google" id="ProtNLM"/>
    </source>
</evidence>
<dbReference type="AlphaFoldDB" id="A0A1A7BWR3"/>
<dbReference type="STRING" id="1747903.ASR47_100140"/>
<name>A0A1A7BWR3_9BURK</name>
<dbReference type="InterPro" id="IPR021233">
    <property type="entry name" value="DUF2783"/>
</dbReference>
<protein>
    <recommendedName>
        <fullName evidence="3">DUF2783 domain-containing protein</fullName>
    </recommendedName>
</protein>
<sequence length="70" mass="7887">MHQHLNLEPNLADPDAYYEMLVDTHQDLSDEQSRMLNAQLVLLLSNHIGEPDVLRVAFAIARGNVETAMT</sequence>
<dbReference type="OrthoDB" id="6460891at2"/>